<dbReference type="InterPro" id="IPR036396">
    <property type="entry name" value="Cyt_P450_sf"/>
</dbReference>
<accession>A0ABV5YND8</accession>
<evidence type="ECO:0000313" key="4">
    <source>
        <dbReference type="Proteomes" id="UP001589627"/>
    </source>
</evidence>
<keyword evidence="2" id="KW-0503">Monooxygenase</keyword>
<name>A0ABV5YND8_9ACTN</name>
<dbReference type="PANTHER" id="PTHR46696">
    <property type="entry name" value="P450, PUTATIVE (EUROFUNG)-RELATED"/>
    <property type="match status" value="1"/>
</dbReference>
<sequence>MNEPIALPYGDPSFVADPFPFYRRLREEGPVRRVMTGTGHESWMISRYDDVVAAMSDSRLSCDFRDSADPRLLTELSSDQGGLARSMLRVNPPDHTRLRRLVSKAFTARRTAELAPRIQQVTDQLLDAVMPAGRVDLVGDFALPLTVVVISELLGVPEGDRDGFQEWTDTMLVPRSADQTDLRRMEEAGLRMRTYLESLLAARQAHPGDDLLSALIAARDEDQRLDQEELLANVFLLLVAGHISTVDMIGTSILGLLTHPDQLKLLRDDPELLPGAIEEFLRHDGPSSPGVARFATEDIDIGGVTIPRGATVMVAIAIAGRDPARFPEPDRIDITRPNNAHLAFGHGLHYCIGAPLARLEGRIAISTVLRRLPDLSLAVPFDELRWPAASLRGPIQLPVTFDPS</sequence>
<organism evidence="3 4">
    <name type="scientific">Actinoallomurus acaciae</name>
    <dbReference type="NCBI Taxonomy" id="502577"/>
    <lineage>
        <taxon>Bacteria</taxon>
        <taxon>Bacillati</taxon>
        <taxon>Actinomycetota</taxon>
        <taxon>Actinomycetes</taxon>
        <taxon>Streptosporangiales</taxon>
        <taxon>Thermomonosporaceae</taxon>
        <taxon>Actinoallomurus</taxon>
    </lineage>
</organism>
<keyword evidence="2" id="KW-0560">Oxidoreductase</keyword>
<dbReference type="EMBL" id="JBHLZP010000290">
    <property type="protein sequence ID" value="MFB9836585.1"/>
    <property type="molecule type" value="Genomic_DNA"/>
</dbReference>
<dbReference type="RefSeq" id="WP_378209397.1">
    <property type="nucleotide sequence ID" value="NZ_JBHLZP010000290.1"/>
</dbReference>
<evidence type="ECO:0000313" key="3">
    <source>
        <dbReference type="EMBL" id="MFB9836585.1"/>
    </source>
</evidence>
<dbReference type="CDD" id="cd11029">
    <property type="entry name" value="CYP107-like"/>
    <property type="match status" value="1"/>
</dbReference>
<dbReference type="InterPro" id="IPR017972">
    <property type="entry name" value="Cyt_P450_CS"/>
</dbReference>
<dbReference type="InterPro" id="IPR001128">
    <property type="entry name" value="Cyt_P450"/>
</dbReference>
<comment type="caution">
    <text evidence="3">The sequence shown here is derived from an EMBL/GenBank/DDBJ whole genome shotgun (WGS) entry which is preliminary data.</text>
</comment>
<gene>
    <name evidence="3" type="ORF">ACFFNX_30870</name>
</gene>
<keyword evidence="2" id="KW-0349">Heme</keyword>
<dbReference type="PRINTS" id="PR00359">
    <property type="entry name" value="BP450"/>
</dbReference>
<dbReference type="SUPFAM" id="SSF48264">
    <property type="entry name" value="Cytochrome P450"/>
    <property type="match status" value="1"/>
</dbReference>
<dbReference type="InterPro" id="IPR002397">
    <property type="entry name" value="Cyt_P450_B"/>
</dbReference>
<reference evidence="3 4" key="1">
    <citation type="submission" date="2024-09" db="EMBL/GenBank/DDBJ databases">
        <authorList>
            <person name="Sun Q."/>
            <person name="Mori K."/>
        </authorList>
    </citation>
    <scope>NUCLEOTIDE SEQUENCE [LARGE SCALE GENOMIC DNA]</scope>
    <source>
        <strain evidence="3 4">TBRC 0563</strain>
    </source>
</reference>
<dbReference type="Gene3D" id="1.10.630.10">
    <property type="entry name" value="Cytochrome P450"/>
    <property type="match status" value="1"/>
</dbReference>
<protein>
    <submittedName>
        <fullName evidence="3">Cytochrome P450</fullName>
    </submittedName>
</protein>
<keyword evidence="2" id="KW-0408">Iron</keyword>
<dbReference type="Proteomes" id="UP001589627">
    <property type="component" value="Unassembled WGS sequence"/>
</dbReference>
<dbReference type="PANTHER" id="PTHR46696:SF1">
    <property type="entry name" value="CYTOCHROME P450 YJIB-RELATED"/>
    <property type="match status" value="1"/>
</dbReference>
<dbReference type="Pfam" id="PF00067">
    <property type="entry name" value="p450"/>
    <property type="match status" value="1"/>
</dbReference>
<keyword evidence="2" id="KW-0479">Metal-binding</keyword>
<proteinExistence type="inferred from homology"/>
<comment type="similarity">
    <text evidence="1 2">Belongs to the cytochrome P450 family.</text>
</comment>
<evidence type="ECO:0000256" key="2">
    <source>
        <dbReference type="RuleBase" id="RU000461"/>
    </source>
</evidence>
<evidence type="ECO:0000256" key="1">
    <source>
        <dbReference type="ARBA" id="ARBA00010617"/>
    </source>
</evidence>
<dbReference type="PROSITE" id="PS00086">
    <property type="entry name" value="CYTOCHROME_P450"/>
    <property type="match status" value="1"/>
</dbReference>
<keyword evidence="4" id="KW-1185">Reference proteome</keyword>